<dbReference type="GO" id="GO:0050852">
    <property type="term" value="P:T cell receptor signaling pathway"/>
    <property type="evidence" value="ECO:0007669"/>
    <property type="project" value="TreeGrafter"/>
</dbReference>
<keyword evidence="8" id="KW-1185">Reference proteome</keyword>
<dbReference type="Proteomes" id="UP000504628">
    <property type="component" value="Chromosome 6"/>
</dbReference>
<dbReference type="KEGG" id="pdic:118501406"/>
<evidence type="ECO:0000256" key="5">
    <source>
        <dbReference type="ARBA" id="ARBA00023136"/>
    </source>
</evidence>
<dbReference type="Gene3D" id="2.60.40.10">
    <property type="entry name" value="Immunoglobulins"/>
    <property type="match status" value="2"/>
</dbReference>
<evidence type="ECO:0000259" key="7">
    <source>
        <dbReference type="PROSITE" id="PS50835"/>
    </source>
</evidence>
<evidence type="ECO:0000313" key="8">
    <source>
        <dbReference type="Proteomes" id="UP000504628"/>
    </source>
</evidence>
<keyword evidence="4" id="KW-1133">Transmembrane helix</keyword>
<dbReference type="InterPro" id="IPR003599">
    <property type="entry name" value="Ig_sub"/>
</dbReference>
<proteinExistence type="predicted"/>
<dbReference type="AlphaFoldDB" id="A0A7E6E2Z9"/>
<evidence type="ECO:0000256" key="6">
    <source>
        <dbReference type="ARBA" id="ARBA00023319"/>
    </source>
</evidence>
<evidence type="ECO:0000313" key="9">
    <source>
        <dbReference type="RefSeq" id="XP_035885743.1"/>
    </source>
</evidence>
<evidence type="ECO:0000256" key="3">
    <source>
        <dbReference type="ARBA" id="ARBA00022729"/>
    </source>
</evidence>
<dbReference type="FunFam" id="2.60.40.10:FF:000088">
    <property type="entry name" value="Butyrophilin subfamily 1 member A1"/>
    <property type="match status" value="1"/>
</dbReference>
<dbReference type="SMART" id="SM00409">
    <property type="entry name" value="IG"/>
    <property type="match status" value="1"/>
</dbReference>
<accession>A0A7E6E2Z9</accession>
<dbReference type="InterPro" id="IPR013106">
    <property type="entry name" value="Ig_V-set"/>
</dbReference>
<dbReference type="PROSITE" id="PS50835">
    <property type="entry name" value="IG_LIKE"/>
    <property type="match status" value="2"/>
</dbReference>
<dbReference type="GO" id="GO:0001817">
    <property type="term" value="P:regulation of cytokine production"/>
    <property type="evidence" value="ECO:0007669"/>
    <property type="project" value="TreeGrafter"/>
</dbReference>
<dbReference type="InterPro" id="IPR007110">
    <property type="entry name" value="Ig-like_dom"/>
</dbReference>
<reference evidence="9" key="1">
    <citation type="submission" date="2025-08" db="UniProtKB">
        <authorList>
            <consortium name="RefSeq"/>
        </authorList>
    </citation>
    <scope>IDENTIFICATION</scope>
    <source>
        <tissue evidence="9">Muscle</tissue>
    </source>
</reference>
<dbReference type="RefSeq" id="XP_035885743.1">
    <property type="nucleotide sequence ID" value="XM_036029850.1"/>
</dbReference>
<evidence type="ECO:0000256" key="1">
    <source>
        <dbReference type="ARBA" id="ARBA00004370"/>
    </source>
</evidence>
<dbReference type="FunFam" id="2.60.40.10:FF:000208">
    <property type="entry name" value="Butyrophilin subfamily 1 member A1"/>
    <property type="match status" value="1"/>
</dbReference>
<dbReference type="InterPro" id="IPR013783">
    <property type="entry name" value="Ig-like_fold"/>
</dbReference>
<evidence type="ECO:0000256" key="4">
    <source>
        <dbReference type="ARBA" id="ARBA00022989"/>
    </source>
</evidence>
<evidence type="ECO:0000256" key="2">
    <source>
        <dbReference type="ARBA" id="ARBA00022692"/>
    </source>
</evidence>
<dbReference type="GeneID" id="118501406"/>
<comment type="subcellular location">
    <subcellularLocation>
        <location evidence="1">Membrane</location>
    </subcellularLocation>
</comment>
<dbReference type="SUPFAM" id="SSF48726">
    <property type="entry name" value="Immunoglobulin"/>
    <property type="match status" value="2"/>
</dbReference>
<feature type="domain" description="Ig-like" evidence="7">
    <location>
        <begin position="128"/>
        <end position="214"/>
    </location>
</feature>
<name>A0A7E6E2Z9_9CHIR</name>
<gene>
    <name evidence="9" type="primary">LOC118501406</name>
</gene>
<keyword evidence="3" id="KW-0732">Signal</keyword>
<dbReference type="InParanoid" id="A0A7E6E2Z9"/>
<organism evidence="8 9">
    <name type="scientific">Phyllostomus discolor</name>
    <name type="common">pale spear-nosed bat</name>
    <dbReference type="NCBI Taxonomy" id="89673"/>
    <lineage>
        <taxon>Eukaryota</taxon>
        <taxon>Metazoa</taxon>
        <taxon>Chordata</taxon>
        <taxon>Craniata</taxon>
        <taxon>Vertebrata</taxon>
        <taxon>Euteleostomi</taxon>
        <taxon>Mammalia</taxon>
        <taxon>Eutheria</taxon>
        <taxon>Laurasiatheria</taxon>
        <taxon>Chiroptera</taxon>
        <taxon>Yangochiroptera</taxon>
        <taxon>Phyllostomidae</taxon>
        <taxon>Phyllostominae</taxon>
        <taxon>Phyllostomus</taxon>
    </lineage>
</organism>
<dbReference type="GO" id="GO:0009897">
    <property type="term" value="C:external side of plasma membrane"/>
    <property type="evidence" value="ECO:0007669"/>
    <property type="project" value="TreeGrafter"/>
</dbReference>
<dbReference type="PANTHER" id="PTHR24100">
    <property type="entry name" value="BUTYROPHILIN"/>
    <property type="match status" value="1"/>
</dbReference>
<feature type="domain" description="Ig-like" evidence="7">
    <location>
        <begin position="4"/>
        <end position="120"/>
    </location>
</feature>
<dbReference type="InterPro" id="IPR036179">
    <property type="entry name" value="Ig-like_dom_sf"/>
</dbReference>
<dbReference type="InterPro" id="IPR050504">
    <property type="entry name" value="IgSF_BTN/MOG"/>
</dbReference>
<dbReference type="InterPro" id="IPR053896">
    <property type="entry name" value="BTN3A2-like_Ig-C"/>
</dbReference>
<protein>
    <submittedName>
        <fullName evidence="9">Butyrophilin subfamily 3 member A2-like</fullName>
    </submittedName>
</protein>
<keyword evidence="6" id="KW-0393">Immunoglobulin domain</keyword>
<dbReference type="Pfam" id="PF22705">
    <property type="entry name" value="C2-set_3"/>
    <property type="match status" value="1"/>
</dbReference>
<keyword evidence="2" id="KW-0812">Transmembrane</keyword>
<dbReference type="Pfam" id="PF07686">
    <property type="entry name" value="V-set"/>
    <property type="match status" value="1"/>
</dbReference>
<keyword evidence="5" id="KW-0472">Membrane</keyword>
<dbReference type="SMART" id="SM00406">
    <property type="entry name" value="IGv"/>
    <property type="match status" value="1"/>
</dbReference>
<dbReference type="PANTHER" id="PTHR24100:SF56">
    <property type="entry name" value="BUTYROPHILIN SUBFAMILY 3 MEMBER A3"/>
    <property type="match status" value="1"/>
</dbReference>
<dbReference type="OrthoDB" id="9986391at2759"/>
<sequence>MAPPSDDQLSLLWSDPPEPILSMVGEDADLPCQLSPNMSAENMELTWVRPGRRQVVHRYAHGQEDTPAEEYRGRTSISREDVTVGRAVLQIRNVRVSDSGTYLCYFRDGDFSAKAEVELQVAALGSDPHIDVTGYEAGGIRVNCTSAGWYPQRQIQWRDARGQSLSSQSASVAADPQGLYAASASVILEGGSGEGVSCVIRNPLLGQERSSRLSIPGECPAPCPGL</sequence>
<dbReference type="GO" id="GO:0005102">
    <property type="term" value="F:signaling receptor binding"/>
    <property type="evidence" value="ECO:0007669"/>
    <property type="project" value="TreeGrafter"/>
</dbReference>